<gene>
    <name evidence="1" type="ORF">COLO4_03058</name>
</gene>
<proteinExistence type="predicted"/>
<sequence length="53" mass="5942">MKRFNILLVPNFVNSVAFLSRMSEIVSVDSRFVKRVDPLTLFGPYRPSLGAVG</sequence>
<dbReference type="Proteomes" id="UP000187203">
    <property type="component" value="Unassembled WGS sequence"/>
</dbReference>
<name>A0A1R3KZT5_9ROSI</name>
<keyword evidence="2" id="KW-1185">Reference proteome</keyword>
<dbReference type="AlphaFoldDB" id="A0A1R3KZT5"/>
<organism evidence="1 2">
    <name type="scientific">Corchorus olitorius</name>
    <dbReference type="NCBI Taxonomy" id="93759"/>
    <lineage>
        <taxon>Eukaryota</taxon>
        <taxon>Viridiplantae</taxon>
        <taxon>Streptophyta</taxon>
        <taxon>Embryophyta</taxon>
        <taxon>Tracheophyta</taxon>
        <taxon>Spermatophyta</taxon>
        <taxon>Magnoliopsida</taxon>
        <taxon>eudicotyledons</taxon>
        <taxon>Gunneridae</taxon>
        <taxon>Pentapetalae</taxon>
        <taxon>rosids</taxon>
        <taxon>malvids</taxon>
        <taxon>Malvales</taxon>
        <taxon>Malvaceae</taxon>
        <taxon>Grewioideae</taxon>
        <taxon>Apeibeae</taxon>
        <taxon>Corchorus</taxon>
    </lineage>
</organism>
<comment type="caution">
    <text evidence="1">The sequence shown here is derived from an EMBL/GenBank/DDBJ whole genome shotgun (WGS) entry which is preliminary data.</text>
</comment>
<accession>A0A1R3KZT5</accession>
<dbReference type="EMBL" id="AWUE01009021">
    <property type="protein sequence ID" value="OMP12538.1"/>
    <property type="molecule type" value="Genomic_DNA"/>
</dbReference>
<reference evidence="2" key="1">
    <citation type="submission" date="2013-09" db="EMBL/GenBank/DDBJ databases">
        <title>Corchorus olitorius genome sequencing.</title>
        <authorList>
            <person name="Alam M."/>
            <person name="Haque M.S."/>
            <person name="Islam M.S."/>
            <person name="Emdad E.M."/>
            <person name="Islam M.M."/>
            <person name="Ahmed B."/>
            <person name="Halim A."/>
            <person name="Hossen Q.M.M."/>
            <person name="Hossain M.Z."/>
            <person name="Ahmed R."/>
            <person name="Khan M.M."/>
            <person name="Islam R."/>
            <person name="Rashid M.M."/>
            <person name="Khan S.A."/>
            <person name="Rahman M.S."/>
            <person name="Alam M."/>
            <person name="Yahiya A.S."/>
            <person name="Khan M.S."/>
            <person name="Azam M.S."/>
            <person name="Haque T."/>
            <person name="Lashkar M.Z.H."/>
            <person name="Akhand A.I."/>
            <person name="Morshed G."/>
            <person name="Roy S."/>
            <person name="Uddin K.S."/>
            <person name="Rabeya T."/>
            <person name="Hossain A.S."/>
            <person name="Chowdhury A."/>
            <person name="Snigdha A.R."/>
            <person name="Mortoza M.S."/>
            <person name="Matin S.A."/>
            <person name="Hoque S.M.E."/>
            <person name="Islam M.K."/>
            <person name="Roy D.K."/>
            <person name="Haider R."/>
            <person name="Moosa M.M."/>
            <person name="Elias S.M."/>
            <person name="Hasan A.M."/>
            <person name="Jahan S."/>
            <person name="Shafiuddin M."/>
            <person name="Mahmood N."/>
            <person name="Shommy N.S."/>
        </authorList>
    </citation>
    <scope>NUCLEOTIDE SEQUENCE [LARGE SCALE GENOMIC DNA]</scope>
    <source>
        <strain evidence="2">cv. O-4</strain>
    </source>
</reference>
<evidence type="ECO:0000313" key="2">
    <source>
        <dbReference type="Proteomes" id="UP000187203"/>
    </source>
</evidence>
<protein>
    <submittedName>
        <fullName evidence="1">Uncharacterized protein</fullName>
    </submittedName>
</protein>
<evidence type="ECO:0000313" key="1">
    <source>
        <dbReference type="EMBL" id="OMP12538.1"/>
    </source>
</evidence>